<name>A0ABS8S2V8_DATST</name>
<accession>A0ABS8S2V8</accession>
<keyword evidence="3" id="KW-1185">Reference proteome</keyword>
<feature type="coiled-coil region" evidence="1">
    <location>
        <begin position="116"/>
        <end position="150"/>
    </location>
</feature>
<protein>
    <submittedName>
        <fullName evidence="2">Uncharacterized protein</fullName>
    </submittedName>
</protein>
<evidence type="ECO:0000313" key="3">
    <source>
        <dbReference type="Proteomes" id="UP000823775"/>
    </source>
</evidence>
<comment type="caution">
    <text evidence="2">The sequence shown here is derived from an EMBL/GenBank/DDBJ whole genome shotgun (WGS) entry which is preliminary data.</text>
</comment>
<sequence>MQLDRDNLAEKIRSLLPFPYSYESRRRKFEYTEQTFLDFYSTSEAKPNEALSIKTLCSKTRHGSNSLADEKKIFREITIAFKTKKDIESAKDAKLVYNKVLFKQTLFTKRTSNANVERLKQKIQVITKDIRSMENRLDRINKKKDQIYAKILELHKID</sequence>
<reference evidence="2 3" key="1">
    <citation type="journal article" date="2021" name="BMC Genomics">
        <title>Datura genome reveals duplications of psychoactive alkaloid biosynthetic genes and high mutation rate following tissue culture.</title>
        <authorList>
            <person name="Rajewski A."/>
            <person name="Carter-House D."/>
            <person name="Stajich J."/>
            <person name="Litt A."/>
        </authorList>
    </citation>
    <scope>NUCLEOTIDE SEQUENCE [LARGE SCALE GENOMIC DNA]</scope>
    <source>
        <strain evidence="2">AR-01</strain>
    </source>
</reference>
<dbReference type="EMBL" id="JACEIK010000242">
    <property type="protein sequence ID" value="MCD7453194.1"/>
    <property type="molecule type" value="Genomic_DNA"/>
</dbReference>
<dbReference type="Proteomes" id="UP000823775">
    <property type="component" value="Unassembled WGS sequence"/>
</dbReference>
<organism evidence="2 3">
    <name type="scientific">Datura stramonium</name>
    <name type="common">Jimsonweed</name>
    <name type="synonym">Common thornapple</name>
    <dbReference type="NCBI Taxonomy" id="4076"/>
    <lineage>
        <taxon>Eukaryota</taxon>
        <taxon>Viridiplantae</taxon>
        <taxon>Streptophyta</taxon>
        <taxon>Embryophyta</taxon>
        <taxon>Tracheophyta</taxon>
        <taxon>Spermatophyta</taxon>
        <taxon>Magnoliopsida</taxon>
        <taxon>eudicotyledons</taxon>
        <taxon>Gunneridae</taxon>
        <taxon>Pentapetalae</taxon>
        <taxon>asterids</taxon>
        <taxon>lamiids</taxon>
        <taxon>Solanales</taxon>
        <taxon>Solanaceae</taxon>
        <taxon>Solanoideae</taxon>
        <taxon>Datureae</taxon>
        <taxon>Datura</taxon>
    </lineage>
</organism>
<keyword evidence="1" id="KW-0175">Coiled coil</keyword>
<evidence type="ECO:0000313" key="2">
    <source>
        <dbReference type="EMBL" id="MCD7453194.1"/>
    </source>
</evidence>
<gene>
    <name evidence="2" type="ORF">HAX54_019999</name>
</gene>
<evidence type="ECO:0000256" key="1">
    <source>
        <dbReference type="SAM" id="Coils"/>
    </source>
</evidence>
<proteinExistence type="predicted"/>